<dbReference type="OMA" id="INENWRR"/>
<name>C5L5M9_PERM5</name>
<gene>
    <name evidence="2" type="ORF">Pmar_PMAR026460</name>
</gene>
<dbReference type="InParanoid" id="C5L5M9"/>
<evidence type="ECO:0000313" key="3">
    <source>
        <dbReference type="Proteomes" id="UP000007800"/>
    </source>
</evidence>
<reference evidence="2 3" key="1">
    <citation type="submission" date="2008-07" db="EMBL/GenBank/DDBJ databases">
        <authorList>
            <person name="El-Sayed N."/>
            <person name="Caler E."/>
            <person name="Inman J."/>
            <person name="Amedeo P."/>
            <person name="Hass B."/>
            <person name="Wortman J."/>
        </authorList>
    </citation>
    <scope>NUCLEOTIDE SEQUENCE [LARGE SCALE GENOMIC DNA]</scope>
    <source>
        <strain evidence="3">ATCC 50983 / TXsc</strain>
    </source>
</reference>
<feature type="compositionally biased region" description="Basic residues" evidence="1">
    <location>
        <begin position="164"/>
        <end position="179"/>
    </location>
</feature>
<evidence type="ECO:0000256" key="1">
    <source>
        <dbReference type="SAM" id="MobiDB-lite"/>
    </source>
</evidence>
<proteinExistence type="predicted"/>
<keyword evidence="3" id="KW-1185">Reference proteome</keyword>
<dbReference type="OrthoDB" id="448710at2759"/>
<dbReference type="Proteomes" id="UP000007800">
    <property type="component" value="Unassembled WGS sequence"/>
</dbReference>
<sequence>MGCGSSIPEVAEEGMYSVKVSGAKRVECNELYEVNKCDRSRTEEQSSEEGEGAVAMNPAQVPNLVGASPTSIIKECLPKRGHSSDAENRSWVRCGSATNYCPPPPPPPMRQSFSSSPLCTILEDSPLSSRQMHYYYASRSAGELMGARSSRSVELRRSCSGGLPHHHERRRRDHHRAPPRYRYCAERVNPAVKVA</sequence>
<dbReference type="GeneID" id="9064060"/>
<organism evidence="3">
    <name type="scientific">Perkinsus marinus (strain ATCC 50983 / TXsc)</name>
    <dbReference type="NCBI Taxonomy" id="423536"/>
    <lineage>
        <taxon>Eukaryota</taxon>
        <taxon>Sar</taxon>
        <taxon>Alveolata</taxon>
        <taxon>Perkinsozoa</taxon>
        <taxon>Perkinsea</taxon>
        <taxon>Perkinsida</taxon>
        <taxon>Perkinsidae</taxon>
        <taxon>Perkinsus</taxon>
    </lineage>
</organism>
<accession>C5L5M9</accession>
<protein>
    <submittedName>
        <fullName evidence="2">Uncharacterized protein</fullName>
    </submittedName>
</protein>
<dbReference type="AlphaFoldDB" id="C5L5M9"/>
<evidence type="ECO:0000313" key="2">
    <source>
        <dbReference type="EMBL" id="EER07963.1"/>
    </source>
</evidence>
<dbReference type="RefSeq" id="XP_002776147.1">
    <property type="nucleotide sequence ID" value="XM_002776101.1"/>
</dbReference>
<feature type="region of interest" description="Disordered" evidence="1">
    <location>
        <begin position="37"/>
        <end position="59"/>
    </location>
</feature>
<dbReference type="EMBL" id="GG679436">
    <property type="protein sequence ID" value="EER07963.1"/>
    <property type="molecule type" value="Genomic_DNA"/>
</dbReference>
<feature type="region of interest" description="Disordered" evidence="1">
    <location>
        <begin position="155"/>
        <end position="180"/>
    </location>
</feature>